<keyword evidence="4" id="KW-0862">Zinc</keyword>
<feature type="chain" id="PRO_5045699418" evidence="6">
    <location>
        <begin position="27"/>
        <end position="483"/>
    </location>
</feature>
<feature type="domain" description="Peptidase M16 N-terminal" evidence="7">
    <location>
        <begin position="54"/>
        <end position="171"/>
    </location>
</feature>
<dbReference type="EMBL" id="FXUI01000004">
    <property type="protein sequence ID" value="SMP66290.1"/>
    <property type="molecule type" value="Genomic_DNA"/>
</dbReference>
<comment type="similarity">
    <text evidence="1">Belongs to the peptidase M16 family.</text>
</comment>
<evidence type="ECO:0000256" key="3">
    <source>
        <dbReference type="ARBA" id="ARBA00022801"/>
    </source>
</evidence>
<name>A0ABY1QFG7_9SPHN</name>
<dbReference type="Pfam" id="PF05193">
    <property type="entry name" value="Peptidase_M16_C"/>
    <property type="match status" value="1"/>
</dbReference>
<gene>
    <name evidence="9" type="ORF">SAMN06296065_10419</name>
</gene>
<keyword evidence="10" id="KW-1185">Reference proteome</keyword>
<feature type="domain" description="Peptidase M16 C-terminal" evidence="8">
    <location>
        <begin position="210"/>
        <end position="392"/>
    </location>
</feature>
<evidence type="ECO:0000259" key="7">
    <source>
        <dbReference type="Pfam" id="PF00675"/>
    </source>
</evidence>
<keyword evidence="5" id="KW-0482">Metalloprotease</keyword>
<dbReference type="PANTHER" id="PTHR43690:SF17">
    <property type="entry name" value="PROTEIN YHJJ"/>
    <property type="match status" value="1"/>
</dbReference>
<comment type="caution">
    <text evidence="9">The sequence shown here is derived from an EMBL/GenBank/DDBJ whole genome shotgun (WGS) entry which is preliminary data.</text>
</comment>
<dbReference type="PROSITE" id="PS51318">
    <property type="entry name" value="TAT"/>
    <property type="match status" value="1"/>
</dbReference>
<dbReference type="Pfam" id="PF00675">
    <property type="entry name" value="Peptidase_M16"/>
    <property type="match status" value="1"/>
</dbReference>
<keyword evidence="2" id="KW-0645">Protease</keyword>
<organism evidence="9 10">
    <name type="scientific">Novosphingobium panipatense</name>
    <dbReference type="NCBI Taxonomy" id="428991"/>
    <lineage>
        <taxon>Bacteria</taxon>
        <taxon>Pseudomonadati</taxon>
        <taxon>Pseudomonadota</taxon>
        <taxon>Alphaproteobacteria</taxon>
        <taxon>Sphingomonadales</taxon>
        <taxon>Sphingomonadaceae</taxon>
        <taxon>Novosphingobium</taxon>
    </lineage>
</organism>
<dbReference type="InterPro" id="IPR011765">
    <property type="entry name" value="Pept_M16_N"/>
</dbReference>
<dbReference type="PANTHER" id="PTHR43690">
    <property type="entry name" value="NARDILYSIN"/>
    <property type="match status" value="1"/>
</dbReference>
<proteinExistence type="inferred from homology"/>
<dbReference type="RefSeq" id="WP_283405830.1">
    <property type="nucleotide sequence ID" value="NZ_FXUI01000004.1"/>
</dbReference>
<evidence type="ECO:0000256" key="4">
    <source>
        <dbReference type="ARBA" id="ARBA00022833"/>
    </source>
</evidence>
<keyword evidence="3" id="KW-0378">Hydrolase</keyword>
<evidence type="ECO:0000256" key="1">
    <source>
        <dbReference type="ARBA" id="ARBA00007261"/>
    </source>
</evidence>
<protein>
    <submittedName>
        <fullName evidence="9">Predicted Zn-dependent peptidase</fullName>
    </submittedName>
</protein>
<reference evidence="9 10" key="1">
    <citation type="submission" date="2017-05" db="EMBL/GenBank/DDBJ databases">
        <authorList>
            <person name="Varghese N."/>
            <person name="Submissions S."/>
        </authorList>
    </citation>
    <scope>NUCLEOTIDE SEQUENCE [LARGE SCALE GENOMIC DNA]</scope>
    <source>
        <strain evidence="9 10">SM16</strain>
    </source>
</reference>
<dbReference type="Proteomes" id="UP001157910">
    <property type="component" value="Unassembled WGS sequence"/>
</dbReference>
<dbReference type="SUPFAM" id="SSF63411">
    <property type="entry name" value="LuxS/MPP-like metallohydrolase"/>
    <property type="match status" value="2"/>
</dbReference>
<evidence type="ECO:0000256" key="6">
    <source>
        <dbReference type="SAM" id="SignalP"/>
    </source>
</evidence>
<evidence type="ECO:0000256" key="2">
    <source>
        <dbReference type="ARBA" id="ARBA00022670"/>
    </source>
</evidence>
<dbReference type="InterPro" id="IPR006311">
    <property type="entry name" value="TAT_signal"/>
</dbReference>
<accession>A0ABY1QFG7</accession>
<evidence type="ECO:0000313" key="9">
    <source>
        <dbReference type="EMBL" id="SMP66290.1"/>
    </source>
</evidence>
<evidence type="ECO:0000256" key="5">
    <source>
        <dbReference type="ARBA" id="ARBA00023049"/>
    </source>
</evidence>
<evidence type="ECO:0000313" key="10">
    <source>
        <dbReference type="Proteomes" id="UP001157910"/>
    </source>
</evidence>
<dbReference type="InterPro" id="IPR007863">
    <property type="entry name" value="Peptidase_M16_C"/>
</dbReference>
<keyword evidence="6" id="KW-0732">Signal</keyword>
<dbReference type="InterPro" id="IPR050626">
    <property type="entry name" value="Peptidase_M16"/>
</dbReference>
<evidence type="ECO:0000259" key="8">
    <source>
        <dbReference type="Pfam" id="PF05193"/>
    </source>
</evidence>
<feature type="signal peptide" evidence="6">
    <location>
        <begin position="1"/>
        <end position="26"/>
    </location>
</feature>
<sequence length="483" mass="52459">MKLGIYRAAFLAAASLAAVIAPAASAAPGAVAALSPVKAEVPVEYHKLANGLKVVISPDRSVPTATIGVYYGIGFRLEPRNRTGFAHLFEHMMFQGSKNLGKAEFIGLVNANGGVLNGSTRFDFTNYYQAIPSNTTETFLWAEADRMKGLAITQENLTNQQGVVKNEVKVNVLNQPYGGFPWLDLPQLANTNWYNAHNFYGDLKEIDAATLGDVQQFFDEYYAPNNAVLVVAGDVNPAQVMGWVERYFGPIPASRNLQFPDISEPRQTQEKRAVKTDALAPQPALAWAYHVPPKNTPEWAAMRLIDLMLIQGADSRLTKVLVNEKGYTGNVSGGINWPLGSPYDYNGPMLWSGTLIHGADVTDDAILADVDAVVKDLQDNLVSATELNRAKTKARSELYDTLGDGYRFGLVNLLASFALFDDDPGRINRLEAEIGQVTPELIRKTAREYLRPTNRTIISLKPGAAAPSGEAAAVPTATTTATK</sequence>
<dbReference type="InterPro" id="IPR011249">
    <property type="entry name" value="Metalloenz_LuxS/M16"/>
</dbReference>
<dbReference type="Gene3D" id="3.30.830.10">
    <property type="entry name" value="Metalloenzyme, LuxS/M16 peptidase-like"/>
    <property type="match status" value="2"/>
</dbReference>